<dbReference type="SUPFAM" id="SSF141571">
    <property type="entry name" value="Pentapeptide repeat-like"/>
    <property type="match status" value="1"/>
</dbReference>
<name>Q7NE51_GLOVI</name>
<dbReference type="PANTHER" id="PTHR14136:SF17">
    <property type="entry name" value="BTB_POZ DOMAIN-CONTAINING PROTEIN KCTD9"/>
    <property type="match status" value="1"/>
</dbReference>
<reference evidence="2 3" key="1">
    <citation type="journal article" date="2003" name="DNA Res.">
        <title>Complete genome structure of Gloeobacter violaceus PCC 7421, a cyanobacterium that lacks thylakoids.</title>
        <authorList>
            <person name="Nakamura Y."/>
            <person name="Kaneko T."/>
            <person name="Sato S."/>
            <person name="Mimuro M."/>
            <person name="Miyashita H."/>
            <person name="Tsuchiya T."/>
            <person name="Sasamoto S."/>
            <person name="Watanabe A."/>
            <person name="Kawashima K."/>
            <person name="Kishida Y."/>
            <person name="Kiyokawa C."/>
            <person name="Kohara M."/>
            <person name="Matsumoto M."/>
            <person name="Matsuno A."/>
            <person name="Nakazaki N."/>
            <person name="Shimpo S."/>
            <person name="Takeuchi C."/>
            <person name="Yamada M."/>
            <person name="Tabata S."/>
        </authorList>
    </citation>
    <scope>NUCLEOTIDE SEQUENCE [LARGE SCALE GENOMIC DNA]</scope>
    <source>
        <strain evidence="3">ATCC 29082 / PCC 7421</strain>
    </source>
</reference>
<dbReference type="AlphaFoldDB" id="Q7NE51"/>
<dbReference type="InterPro" id="IPR051082">
    <property type="entry name" value="Pentapeptide-BTB/POZ_domain"/>
</dbReference>
<dbReference type="Pfam" id="PF00805">
    <property type="entry name" value="Pentapeptide"/>
    <property type="match status" value="2"/>
</dbReference>
<dbReference type="RefSeq" id="WP_011144017.1">
    <property type="nucleotide sequence ID" value="NC_005125.1"/>
</dbReference>
<dbReference type="InterPro" id="IPR035897">
    <property type="entry name" value="Toll_tir_struct_dom_sf"/>
</dbReference>
<proteinExistence type="predicted"/>
<reference evidence="2 3" key="2">
    <citation type="journal article" date="2003" name="DNA Res.">
        <title>Complete genome structure of Gloeobacter violaceus PCC 7421, a cyanobacterium that lacks thylakoids (supplement).</title>
        <authorList>
            <person name="Nakamura Y."/>
            <person name="Kaneko T."/>
            <person name="Sato S."/>
            <person name="Mimuro M."/>
            <person name="Miyashita H."/>
            <person name="Tsuchiya T."/>
            <person name="Sasamoto S."/>
            <person name="Watanabe A."/>
            <person name="Kawashima K."/>
            <person name="Kishida Y."/>
            <person name="Kiyokawa C."/>
            <person name="Kohara M."/>
            <person name="Matsumoto M."/>
            <person name="Matsuno A."/>
            <person name="Nakazaki N."/>
            <person name="Shimpo S."/>
            <person name="Takeuchi C."/>
            <person name="Yamada M."/>
            <person name="Tabata S."/>
        </authorList>
    </citation>
    <scope>NUCLEOTIDE SEQUENCE [LARGE SCALE GENOMIC DNA]</scope>
    <source>
        <strain evidence="3">ATCC 29082 / PCC 7421</strain>
    </source>
</reference>
<dbReference type="Proteomes" id="UP000000557">
    <property type="component" value="Chromosome"/>
</dbReference>
<evidence type="ECO:0000313" key="3">
    <source>
        <dbReference type="Proteomes" id="UP000000557"/>
    </source>
</evidence>
<dbReference type="Pfam" id="PF13676">
    <property type="entry name" value="TIR_2"/>
    <property type="match status" value="1"/>
</dbReference>
<accession>Q7NE51</accession>
<dbReference type="eggNOG" id="COG1357">
    <property type="taxonomic scope" value="Bacteria"/>
</dbReference>
<dbReference type="EnsemblBacteria" id="BAC91970">
    <property type="protein sequence ID" value="BAC91970"/>
    <property type="gene ID" value="BAC91970"/>
</dbReference>
<dbReference type="HOGENOM" id="CLU_066399_0_0_3"/>
<gene>
    <name evidence="2" type="ordered locus">gll4029</name>
</gene>
<dbReference type="OrthoDB" id="422057at2"/>
<evidence type="ECO:0000259" key="1">
    <source>
        <dbReference type="Pfam" id="PF13676"/>
    </source>
</evidence>
<dbReference type="STRING" id="251221.gene:10761547"/>
<dbReference type="PATRIC" id="fig|251221.4.peg.4060"/>
<dbReference type="EMBL" id="BA000045">
    <property type="protein sequence ID" value="BAC91970.1"/>
    <property type="molecule type" value="Genomic_DNA"/>
</dbReference>
<dbReference type="Gene3D" id="3.40.50.10140">
    <property type="entry name" value="Toll/interleukin-1 receptor homology (TIR) domain"/>
    <property type="match status" value="1"/>
</dbReference>
<dbReference type="InterPro" id="IPR000157">
    <property type="entry name" value="TIR_dom"/>
</dbReference>
<dbReference type="GO" id="GO:0007165">
    <property type="term" value="P:signal transduction"/>
    <property type="evidence" value="ECO:0007669"/>
    <property type="project" value="InterPro"/>
</dbReference>
<organism evidence="2 3">
    <name type="scientific">Gloeobacter violaceus (strain ATCC 29082 / PCC 7421)</name>
    <dbReference type="NCBI Taxonomy" id="251221"/>
    <lineage>
        <taxon>Bacteria</taxon>
        <taxon>Bacillati</taxon>
        <taxon>Cyanobacteriota</taxon>
        <taxon>Cyanophyceae</taxon>
        <taxon>Gloeobacterales</taxon>
        <taxon>Gloeobacteraceae</taxon>
        <taxon>Gloeobacter</taxon>
    </lineage>
</organism>
<dbReference type="InterPro" id="IPR001646">
    <property type="entry name" value="5peptide_repeat"/>
</dbReference>
<dbReference type="SUPFAM" id="SSF52200">
    <property type="entry name" value="Toll/Interleukin receptor TIR domain"/>
    <property type="match status" value="1"/>
</dbReference>
<keyword evidence="3" id="KW-1185">Reference proteome</keyword>
<evidence type="ECO:0000313" key="2">
    <source>
        <dbReference type="EMBL" id="BAC91970.1"/>
    </source>
</evidence>
<sequence>MANEQHLARLKQSIPTWNQWRQRTGIRPDFTGADLSWLDLGGADLRDADLSWANLHKSVLARANLAGALLREANLDGANLRGANLRLANLTAAVLGTVDLEGARLFDTVLADVELGEVQNLENCVHDGPSVLDHRTLEKSGKVPVVFLRGCGLSEPLIAFAPTLSAQVLPPSCFISHISRDQAFVDRLSRDLQTMGVRCWRACEESHGRAKRRIGIDQPLRRGERLLVVLSEDSLQSGWIEQEVEAVFLRENEEKHEIIHALRVDGGMGQTAMGWPAMLYSSRSIVDFRGWNEKPVHYAEGLERLVCQLLGSTTQSGVG</sequence>
<feature type="domain" description="TIR" evidence="1">
    <location>
        <begin position="174"/>
        <end position="296"/>
    </location>
</feature>
<dbReference type="KEGG" id="gvi:gll4029"/>
<dbReference type="Gene3D" id="2.160.20.80">
    <property type="entry name" value="E3 ubiquitin-protein ligase SopA"/>
    <property type="match status" value="1"/>
</dbReference>
<protein>
    <submittedName>
        <fullName evidence="2">Gll4029 protein</fullName>
    </submittedName>
</protein>
<dbReference type="PANTHER" id="PTHR14136">
    <property type="entry name" value="BTB_POZ DOMAIN-CONTAINING PROTEIN KCTD9"/>
    <property type="match status" value="1"/>
</dbReference>
<dbReference type="InParanoid" id="Q7NE51"/>